<feature type="transmembrane region" description="Helical" evidence="1">
    <location>
        <begin position="63"/>
        <end position="87"/>
    </location>
</feature>
<sequence length="314" mass="36374">MSMNNSLQFFHEAFLENEVLPLIFIITAPLVWLIYGWIHAEPAAKDKKTSMILLIKKLKVTKIIWIMEALLIPLLVLYFLFPTQFFIFASPRFSPSRLIIFDIFACCFTTVQEFTMIGWSLLAIQRIILYYWPKRVNLLNFSGDAISTVFWISRIGLILRVVVEGLGYWWYPGVVMTYYLIFNLYLLLTTIFTISTGVRSTKTCAEYVVWQFALPVLLKLIYTPVLYFLLTIYFSAFEILVIIKILDFYVTLFIISFSLGFGEPPKIIPGRSPGLAELRSTVGVLNVLPLYHPDFPHAETVPKNYGFLHERARM</sequence>
<dbReference type="CTD" id="9808808"/>
<keyword evidence="1" id="KW-1133">Transmembrane helix</keyword>
<gene>
    <name evidence="2" type="ORF">CRE_23504</name>
</gene>
<dbReference type="InterPro" id="IPR018817">
    <property type="entry name" value="7TM_GPCR_serpentine_rcpt_Srz"/>
</dbReference>
<evidence type="ECO:0000256" key="1">
    <source>
        <dbReference type="SAM" id="Phobius"/>
    </source>
</evidence>
<keyword evidence="3" id="KW-1185">Reference proteome</keyword>
<accession>E3MH30</accession>
<dbReference type="Pfam" id="PF10325">
    <property type="entry name" value="7TM_GPCR_Srz"/>
    <property type="match status" value="1"/>
</dbReference>
<dbReference type="Proteomes" id="UP000008281">
    <property type="component" value="Unassembled WGS sequence"/>
</dbReference>
<reference evidence="2" key="1">
    <citation type="submission" date="2007-07" db="EMBL/GenBank/DDBJ databases">
        <title>PCAP assembly of the Caenorhabditis remanei genome.</title>
        <authorList>
            <consortium name="The Caenorhabditis remanei Sequencing Consortium"/>
            <person name="Wilson R.K."/>
        </authorList>
    </citation>
    <scope>NUCLEOTIDE SEQUENCE [LARGE SCALE GENOMIC DNA]</scope>
    <source>
        <strain evidence="2">PB4641</strain>
    </source>
</reference>
<evidence type="ECO:0000313" key="2">
    <source>
        <dbReference type="EMBL" id="EFP01716.1"/>
    </source>
</evidence>
<name>E3MH30_CAERE</name>
<dbReference type="RefSeq" id="XP_003104563.2">
    <property type="nucleotide sequence ID" value="XM_003104515.2"/>
</dbReference>
<feature type="transmembrane region" description="Helical" evidence="1">
    <location>
        <begin position="20"/>
        <end position="38"/>
    </location>
</feature>
<proteinExistence type="predicted"/>
<feature type="transmembrane region" description="Helical" evidence="1">
    <location>
        <begin position="239"/>
        <end position="261"/>
    </location>
</feature>
<feature type="transmembrane region" description="Helical" evidence="1">
    <location>
        <begin position="207"/>
        <end position="233"/>
    </location>
</feature>
<dbReference type="InParanoid" id="E3MH30"/>
<protein>
    <submittedName>
        <fullName evidence="2">Uncharacterized protein</fullName>
    </submittedName>
</protein>
<dbReference type="HOGENOM" id="CLU_886350_0_0_1"/>
<dbReference type="AlphaFoldDB" id="E3MH30"/>
<feature type="transmembrane region" description="Helical" evidence="1">
    <location>
        <begin position="99"/>
        <end position="124"/>
    </location>
</feature>
<evidence type="ECO:0000313" key="3">
    <source>
        <dbReference type="Proteomes" id="UP000008281"/>
    </source>
</evidence>
<keyword evidence="1" id="KW-0472">Membrane</keyword>
<feature type="transmembrane region" description="Helical" evidence="1">
    <location>
        <begin position="145"/>
        <end position="163"/>
    </location>
</feature>
<dbReference type="KEGG" id="crq:GCK72_021492"/>
<keyword evidence="1" id="KW-0812">Transmembrane</keyword>
<feature type="transmembrane region" description="Helical" evidence="1">
    <location>
        <begin position="169"/>
        <end position="195"/>
    </location>
</feature>
<dbReference type="EMBL" id="DS268444">
    <property type="protein sequence ID" value="EFP01716.1"/>
    <property type="molecule type" value="Genomic_DNA"/>
</dbReference>
<dbReference type="GeneID" id="9808808"/>
<organism evidence="3">
    <name type="scientific">Caenorhabditis remanei</name>
    <name type="common">Caenorhabditis vulgaris</name>
    <dbReference type="NCBI Taxonomy" id="31234"/>
    <lineage>
        <taxon>Eukaryota</taxon>
        <taxon>Metazoa</taxon>
        <taxon>Ecdysozoa</taxon>
        <taxon>Nematoda</taxon>
        <taxon>Chromadorea</taxon>
        <taxon>Rhabditida</taxon>
        <taxon>Rhabditina</taxon>
        <taxon>Rhabditomorpha</taxon>
        <taxon>Rhabditoidea</taxon>
        <taxon>Rhabditidae</taxon>
        <taxon>Peloderinae</taxon>
        <taxon>Caenorhabditis</taxon>
    </lineage>
</organism>